<dbReference type="KEGG" id="mpi:Mpet_2079"/>
<dbReference type="EMBL" id="CP002117">
    <property type="protein sequence ID" value="ADN36827.1"/>
    <property type="molecule type" value="Genomic_DNA"/>
</dbReference>
<reference evidence="2 3" key="1">
    <citation type="journal article" date="2010" name="Stand. Genomic Sci.">
        <title>Complete genome sequence of Methanoplanus petrolearius type strain (SEBR 4847).</title>
        <authorList>
            <person name="Brambilla E."/>
            <person name="Djao O.D."/>
            <person name="Daligault H."/>
            <person name="Lapidus A."/>
            <person name="Lucas S."/>
            <person name="Hammon N."/>
            <person name="Nolan M."/>
            <person name="Tice H."/>
            <person name="Cheng J.F."/>
            <person name="Han C."/>
            <person name="Tapia R."/>
            <person name="Goodwin L."/>
            <person name="Pitluck S."/>
            <person name="Liolios K."/>
            <person name="Ivanova N."/>
            <person name="Mavromatis K."/>
            <person name="Mikhailova N."/>
            <person name="Pati A."/>
            <person name="Chen A."/>
            <person name="Palaniappan K."/>
            <person name="Land M."/>
            <person name="Hauser L."/>
            <person name="Chang Y.J."/>
            <person name="Jeffries C.D."/>
            <person name="Rohde M."/>
            <person name="Spring S."/>
            <person name="Sikorski J."/>
            <person name="Goker M."/>
            <person name="Woyke T."/>
            <person name="Bristow J."/>
            <person name="Eisen J.A."/>
            <person name="Markowitz V."/>
            <person name="Hugenholtz P."/>
            <person name="Kyrpides N.C."/>
            <person name="Klenk H.P."/>
        </authorList>
    </citation>
    <scope>NUCLEOTIDE SEQUENCE [LARGE SCALE GENOMIC DNA]</scope>
    <source>
        <strain evidence="3">DSM 11571 / OCM 486 / SEBR 4847</strain>
    </source>
</reference>
<keyword evidence="3" id="KW-1185">Reference proteome</keyword>
<organism evidence="2 3">
    <name type="scientific">Methanolacinia petrolearia (strain DSM 11571 / OCM 486 / SEBR 4847)</name>
    <name type="common">Methanoplanus petrolearius</name>
    <dbReference type="NCBI Taxonomy" id="679926"/>
    <lineage>
        <taxon>Archaea</taxon>
        <taxon>Methanobacteriati</taxon>
        <taxon>Methanobacteriota</taxon>
        <taxon>Stenosarchaea group</taxon>
        <taxon>Methanomicrobia</taxon>
        <taxon>Methanomicrobiales</taxon>
        <taxon>Methanomicrobiaceae</taxon>
        <taxon>Methanolacinia</taxon>
    </lineage>
</organism>
<name>E1RJU3_METP4</name>
<protein>
    <submittedName>
        <fullName evidence="2">Uncharacterized protein</fullName>
    </submittedName>
</protein>
<accession>E1RJU3</accession>
<evidence type="ECO:0000313" key="3">
    <source>
        <dbReference type="Proteomes" id="UP000006565"/>
    </source>
</evidence>
<dbReference type="AlphaFoldDB" id="E1RJU3"/>
<feature type="region of interest" description="Disordered" evidence="1">
    <location>
        <begin position="1"/>
        <end position="32"/>
    </location>
</feature>
<dbReference type="HOGENOM" id="CLU_3387480_0_0_2"/>
<gene>
    <name evidence="2" type="ordered locus">Mpet_2079</name>
</gene>
<evidence type="ECO:0000256" key="1">
    <source>
        <dbReference type="SAM" id="MobiDB-lite"/>
    </source>
</evidence>
<evidence type="ECO:0000313" key="2">
    <source>
        <dbReference type="EMBL" id="ADN36827.1"/>
    </source>
</evidence>
<feature type="compositionally biased region" description="Basic and acidic residues" evidence="1">
    <location>
        <begin position="1"/>
        <end position="20"/>
    </location>
</feature>
<proteinExistence type="predicted"/>
<sequence>MLAHLDGDYHDEGEGYKEGEPSPSLYFDHRVN</sequence>
<dbReference type="Proteomes" id="UP000006565">
    <property type="component" value="Chromosome"/>
</dbReference>